<keyword evidence="3 6" id="KW-0731">Sigma factor</keyword>
<protein>
    <recommendedName>
        <fullName evidence="6">RNA polymerase sigma factor RpoS</fullName>
    </recommendedName>
    <alternativeName>
        <fullName evidence="6">Sigma S</fullName>
    </alternativeName>
    <alternativeName>
        <fullName evidence="6">Sigma-38</fullName>
    </alternativeName>
</protein>
<comment type="subunit">
    <text evidence="6">Interacts with the RNA polymerase core enzyme.</text>
</comment>
<dbReference type="SUPFAM" id="SSF88659">
    <property type="entry name" value="Sigma3 and sigma4 domains of RNA polymerase sigma factors"/>
    <property type="match status" value="2"/>
</dbReference>
<dbReference type="Gene3D" id="1.10.601.10">
    <property type="entry name" value="RNA Polymerase Primary Sigma Factor"/>
    <property type="match status" value="1"/>
</dbReference>
<dbReference type="CDD" id="cd06171">
    <property type="entry name" value="Sigma70_r4"/>
    <property type="match status" value="1"/>
</dbReference>
<evidence type="ECO:0000256" key="3">
    <source>
        <dbReference type="ARBA" id="ARBA00023082"/>
    </source>
</evidence>
<evidence type="ECO:0000256" key="1">
    <source>
        <dbReference type="ARBA" id="ARBA00022490"/>
    </source>
</evidence>
<dbReference type="SUPFAM" id="SSF88946">
    <property type="entry name" value="Sigma2 domain of RNA polymerase sigma factors"/>
    <property type="match status" value="1"/>
</dbReference>
<comment type="subcellular location">
    <subcellularLocation>
        <location evidence="6">Cytoplasm</location>
    </subcellularLocation>
</comment>
<dbReference type="InterPro" id="IPR012761">
    <property type="entry name" value="RNA_pol_sigma_RpoS"/>
</dbReference>
<name>A0A2G9CBC2_9BURK</name>
<dbReference type="PANTHER" id="PTHR30603">
    <property type="entry name" value="RNA POLYMERASE SIGMA FACTOR RPO"/>
    <property type="match status" value="1"/>
</dbReference>
<dbReference type="InterPro" id="IPR013325">
    <property type="entry name" value="RNA_pol_sigma_r2"/>
</dbReference>
<dbReference type="InterPro" id="IPR007630">
    <property type="entry name" value="RNA_pol_sigma70_r4"/>
</dbReference>
<dbReference type="AlphaFoldDB" id="A0A2G9CBC2"/>
<dbReference type="InterPro" id="IPR007627">
    <property type="entry name" value="RNA_pol_sigma70_r2"/>
</dbReference>
<dbReference type="InterPro" id="IPR050239">
    <property type="entry name" value="Sigma-70_RNA_pol_init_factors"/>
</dbReference>
<dbReference type="InterPro" id="IPR014284">
    <property type="entry name" value="RNA_pol_sigma-70_dom"/>
</dbReference>
<feature type="short sequence motif" description="Interaction with polymerase core subunit RpoC" evidence="6">
    <location>
        <begin position="160"/>
        <end position="163"/>
    </location>
</feature>
<dbReference type="InterPro" id="IPR007624">
    <property type="entry name" value="RNA_pol_sigma70_r3"/>
</dbReference>
<dbReference type="GO" id="GO:0006352">
    <property type="term" value="P:DNA-templated transcription initiation"/>
    <property type="evidence" value="ECO:0007669"/>
    <property type="project" value="UniProtKB-UniRule"/>
</dbReference>
<dbReference type="Pfam" id="PF04545">
    <property type="entry name" value="Sigma70_r4"/>
    <property type="match status" value="1"/>
</dbReference>
<feature type="DNA-binding region" description="H-T-H motif" evidence="6">
    <location>
        <begin position="337"/>
        <end position="356"/>
    </location>
</feature>
<evidence type="ECO:0000256" key="7">
    <source>
        <dbReference type="SAM" id="MobiDB-lite"/>
    </source>
</evidence>
<dbReference type="GO" id="GO:0016987">
    <property type="term" value="F:sigma factor activity"/>
    <property type="evidence" value="ECO:0007669"/>
    <property type="project" value="UniProtKB-UniRule"/>
</dbReference>
<feature type="region of interest" description="Sigma-70 factor domain-4" evidence="6">
    <location>
        <begin position="311"/>
        <end position="364"/>
    </location>
</feature>
<evidence type="ECO:0000256" key="2">
    <source>
        <dbReference type="ARBA" id="ARBA00023015"/>
    </source>
</evidence>
<reference evidence="9 10" key="1">
    <citation type="submission" date="2017-11" db="EMBL/GenBank/DDBJ databases">
        <title>Draft genome sequence of Mitsuaria sp. HWN-4.</title>
        <authorList>
            <person name="Gundlapally S.R."/>
        </authorList>
    </citation>
    <scope>NUCLEOTIDE SEQUENCE [LARGE SCALE GENOMIC DNA]</scope>
    <source>
        <strain evidence="9 10">HWN-4</strain>
    </source>
</reference>
<dbReference type="InterPro" id="IPR000943">
    <property type="entry name" value="RNA_pol_sigma70"/>
</dbReference>
<dbReference type="NCBIfam" id="TIGR02937">
    <property type="entry name" value="sigma70-ECF"/>
    <property type="match status" value="1"/>
</dbReference>
<comment type="function">
    <text evidence="6">Sigma factors are initiation factors that promote the attachment of RNA polymerase to specific initiation sites and are then released. This sigma factor is the master transcriptional regulator of the stationary phase and the general stress response.</text>
</comment>
<evidence type="ECO:0000259" key="8">
    <source>
        <dbReference type="PROSITE" id="PS00715"/>
    </source>
</evidence>
<dbReference type="EMBL" id="PEOG01000018">
    <property type="protein sequence ID" value="PIM53652.1"/>
    <property type="molecule type" value="Genomic_DNA"/>
</dbReference>
<comment type="caution">
    <text evidence="9">The sequence shown here is derived from an EMBL/GenBank/DDBJ whole genome shotgun (WGS) entry which is preliminary data.</text>
</comment>
<dbReference type="Proteomes" id="UP000231501">
    <property type="component" value="Unassembled WGS sequence"/>
</dbReference>
<evidence type="ECO:0000313" key="10">
    <source>
        <dbReference type="Proteomes" id="UP000231501"/>
    </source>
</evidence>
<sequence length="377" mass="41275">MTLQRASSSDGLSPDGLDRPGHPGRFRLPPELAAEAGDPAEDHESAAPGEVGTPDSPEVVADEDDEVRALRSVESEDGKSKSRNGKGDLGPADGDATNALQAYLRDIRRTPLLTPQEEYDTAVKARAGDFEARQAMIEHNLRLVVSIAKNYLGRGLPMSDLIEEGNLGLMHAIGKFEPERGFRFSTYASWWIRQAVERALMHQARLVRLPVHIVRELNQVLKARRALEAVAAQRGGEGAVRAEDVAQALGRPVDEIAELLAYAELPSSLDSPVDRNGDGGESMLDLVADEQAVDPAGHRLSHELEDLLKSGLASLSDREREVLAGRYGLADREPETLDILAVRLGLTRERIRQIQIEALAKLKRNMMRQGISRDSIF</sequence>
<dbReference type="Gene3D" id="1.10.10.10">
    <property type="entry name" value="Winged helix-like DNA-binding domain superfamily/Winged helix DNA-binding domain"/>
    <property type="match status" value="2"/>
</dbReference>
<dbReference type="PRINTS" id="PR00046">
    <property type="entry name" value="SIGMA70FCT"/>
</dbReference>
<feature type="region of interest" description="Sigma-70 factor domain-1" evidence="6">
    <location>
        <begin position="98"/>
        <end position="131"/>
    </location>
</feature>
<feature type="region of interest" description="Sigma-70 factor domain-2" evidence="6">
    <location>
        <begin position="136"/>
        <end position="206"/>
    </location>
</feature>
<evidence type="ECO:0000256" key="6">
    <source>
        <dbReference type="HAMAP-Rule" id="MF_00959"/>
    </source>
</evidence>
<feature type="compositionally biased region" description="Basic and acidic residues" evidence="7">
    <location>
        <begin position="67"/>
        <end position="80"/>
    </location>
</feature>
<dbReference type="NCBIfam" id="TIGR02394">
    <property type="entry name" value="rpoS_proteo"/>
    <property type="match status" value="1"/>
</dbReference>
<dbReference type="InterPro" id="IPR013324">
    <property type="entry name" value="RNA_pol_sigma_r3/r4-like"/>
</dbReference>
<keyword evidence="2 6" id="KW-0805">Transcription regulation</keyword>
<dbReference type="GO" id="GO:0003677">
    <property type="term" value="F:DNA binding"/>
    <property type="evidence" value="ECO:0007669"/>
    <property type="project" value="UniProtKB-UniRule"/>
</dbReference>
<proteinExistence type="inferred from homology"/>
<keyword evidence="10" id="KW-1185">Reference proteome</keyword>
<dbReference type="Pfam" id="PF00140">
    <property type="entry name" value="Sigma70_r1_2"/>
    <property type="match status" value="1"/>
</dbReference>
<dbReference type="PROSITE" id="PS00715">
    <property type="entry name" value="SIGMA70_1"/>
    <property type="match status" value="1"/>
</dbReference>
<dbReference type="HAMAP" id="MF_00959">
    <property type="entry name" value="Sigma70_RpoS"/>
    <property type="match status" value="1"/>
</dbReference>
<evidence type="ECO:0000313" key="9">
    <source>
        <dbReference type="EMBL" id="PIM53652.1"/>
    </source>
</evidence>
<keyword evidence="5 6" id="KW-0804">Transcription</keyword>
<keyword evidence="1 6" id="KW-0963">Cytoplasm</keyword>
<dbReference type="InterPro" id="IPR009042">
    <property type="entry name" value="RNA_pol_sigma70_r1_2"/>
</dbReference>
<accession>A0A2G9CBC2</accession>
<gene>
    <name evidence="6 9" type="primary">rpoS</name>
    <name evidence="9" type="ORF">CS062_08590</name>
</gene>
<feature type="region of interest" description="Disordered" evidence="7">
    <location>
        <begin position="1"/>
        <end position="96"/>
    </location>
</feature>
<dbReference type="Pfam" id="PF04539">
    <property type="entry name" value="Sigma70_r3"/>
    <property type="match status" value="1"/>
</dbReference>
<organism evidence="9 10">
    <name type="scientific">Roseateles chitinivorans</name>
    <dbReference type="NCBI Taxonomy" id="2917965"/>
    <lineage>
        <taxon>Bacteria</taxon>
        <taxon>Pseudomonadati</taxon>
        <taxon>Pseudomonadota</taxon>
        <taxon>Betaproteobacteria</taxon>
        <taxon>Burkholderiales</taxon>
        <taxon>Sphaerotilaceae</taxon>
        <taxon>Roseateles</taxon>
    </lineage>
</organism>
<dbReference type="OrthoDB" id="9809557at2"/>
<comment type="similarity">
    <text evidence="6">Belongs to the sigma-70 factor family. RpoS subfamily.</text>
</comment>
<dbReference type="InterPro" id="IPR036388">
    <property type="entry name" value="WH-like_DNA-bd_sf"/>
</dbReference>
<feature type="domain" description="RNA polymerase sigma-70" evidence="8">
    <location>
        <begin position="160"/>
        <end position="173"/>
    </location>
</feature>
<evidence type="ECO:0000256" key="5">
    <source>
        <dbReference type="ARBA" id="ARBA00023163"/>
    </source>
</evidence>
<dbReference type="Pfam" id="PF04542">
    <property type="entry name" value="Sigma70_r2"/>
    <property type="match status" value="1"/>
</dbReference>
<dbReference type="GO" id="GO:0005737">
    <property type="term" value="C:cytoplasm"/>
    <property type="evidence" value="ECO:0007669"/>
    <property type="project" value="UniProtKB-SubCell"/>
</dbReference>
<comment type="caution">
    <text evidence="6">Lacks conserved residue(s) required for the propagation of feature annotation.</text>
</comment>
<keyword evidence="4 6" id="KW-0238">DNA-binding</keyword>
<evidence type="ECO:0000256" key="4">
    <source>
        <dbReference type="ARBA" id="ARBA00023125"/>
    </source>
</evidence>
<dbReference type="PANTHER" id="PTHR30603:SF67">
    <property type="entry name" value="RNA POLYMERASE SIGMA FACTOR RPOS"/>
    <property type="match status" value="1"/>
</dbReference>